<evidence type="ECO:0000256" key="2">
    <source>
        <dbReference type="ARBA" id="ARBA00006920"/>
    </source>
</evidence>
<feature type="transmembrane region" description="Helical" evidence="13">
    <location>
        <begin position="114"/>
        <end position="135"/>
    </location>
</feature>
<comment type="caution">
    <text evidence="14">The sequence shown here is derived from an EMBL/GenBank/DDBJ whole genome shotgun (WGS) entry which is preliminary data.</text>
</comment>
<feature type="transmembrane region" description="Helical" evidence="13">
    <location>
        <begin position="210"/>
        <end position="227"/>
    </location>
</feature>
<organism evidence="14 15">
    <name type="scientific">Arachnia propionica</name>
    <dbReference type="NCBI Taxonomy" id="1750"/>
    <lineage>
        <taxon>Bacteria</taxon>
        <taxon>Bacillati</taxon>
        <taxon>Actinomycetota</taxon>
        <taxon>Actinomycetes</taxon>
        <taxon>Propionibacteriales</taxon>
        <taxon>Propionibacteriaceae</taxon>
        <taxon>Arachnia</taxon>
    </lineage>
</organism>
<evidence type="ECO:0000256" key="3">
    <source>
        <dbReference type="ARBA" id="ARBA00022448"/>
    </source>
</evidence>
<evidence type="ECO:0000256" key="5">
    <source>
        <dbReference type="ARBA" id="ARBA00022692"/>
    </source>
</evidence>
<gene>
    <name evidence="14" type="ORF">EII35_05640</name>
</gene>
<comment type="subcellular location">
    <subcellularLocation>
        <location evidence="1">Membrane</location>
        <topology evidence="1">Multi-pass membrane protein</topology>
    </subcellularLocation>
</comment>
<keyword evidence="3" id="KW-0813">Transport</keyword>
<keyword evidence="10 13" id="KW-0472">Membrane</keyword>
<sequence length="236" mass="26017">MSDESRARRDTQPSDHFLDDPVRVETWGGRRVLLTDEGRNTERIVFFSDAVFAIALTLLVLDIRLPEGAGEDLGAALVELRPRLIAFCISFFVIVGAWLTHFRRFRLLKGYNAGLIRWNFALLFLVCLVPFPTSVFAENPSPLATALYSACLGAIFAAQAVAQVQAWVAGLFVRAVDHRSHRREVINQGGVALVFLASIPLAFVAPQLPVILWCLGAPAIGAVSKAIDRRGLRSHR</sequence>
<comment type="similarity">
    <text evidence="2">Belongs to the TMEM175 family.</text>
</comment>
<dbReference type="InterPro" id="IPR010617">
    <property type="entry name" value="TMEM175-like"/>
</dbReference>
<evidence type="ECO:0000256" key="11">
    <source>
        <dbReference type="ARBA" id="ARBA00023303"/>
    </source>
</evidence>
<protein>
    <submittedName>
        <fullName evidence="14">DUF1211 domain-containing protein</fullName>
    </submittedName>
</protein>
<dbReference type="RefSeq" id="WP_125227477.1">
    <property type="nucleotide sequence ID" value="NZ_RQYT01000008.1"/>
</dbReference>
<dbReference type="AlphaFoldDB" id="A0A3P1WVG7"/>
<dbReference type="Pfam" id="PF06736">
    <property type="entry name" value="TMEM175"/>
    <property type="match status" value="1"/>
</dbReference>
<evidence type="ECO:0000313" key="15">
    <source>
        <dbReference type="Proteomes" id="UP000280935"/>
    </source>
</evidence>
<evidence type="ECO:0000256" key="4">
    <source>
        <dbReference type="ARBA" id="ARBA00022538"/>
    </source>
</evidence>
<evidence type="ECO:0000256" key="10">
    <source>
        <dbReference type="ARBA" id="ARBA00023136"/>
    </source>
</evidence>
<feature type="transmembrane region" description="Helical" evidence="13">
    <location>
        <begin position="44"/>
        <end position="64"/>
    </location>
</feature>
<keyword evidence="6" id="KW-0631">Potassium channel</keyword>
<reference evidence="14 15" key="1">
    <citation type="submission" date="2018-11" db="EMBL/GenBank/DDBJ databases">
        <title>Genomes From Bacteria Associated with the Canine Oral Cavity: a Test Case for Automated Genome-Based Taxonomic Assignment.</title>
        <authorList>
            <person name="Coil D.A."/>
            <person name="Jospin G."/>
            <person name="Darling A.E."/>
            <person name="Wallis C."/>
            <person name="Davis I.J."/>
            <person name="Harris S."/>
            <person name="Eisen J.A."/>
            <person name="Holcombe L.J."/>
            <person name="O'Flynn C."/>
        </authorList>
    </citation>
    <scope>NUCLEOTIDE SEQUENCE [LARGE SCALE GENOMIC DNA]</scope>
    <source>
        <strain evidence="14 15">OH2822_COT-296</strain>
    </source>
</reference>
<evidence type="ECO:0000313" key="14">
    <source>
        <dbReference type="EMBL" id="RRD50221.1"/>
    </source>
</evidence>
<keyword evidence="11" id="KW-0407">Ion channel</keyword>
<keyword evidence="4" id="KW-0633">Potassium transport</keyword>
<evidence type="ECO:0000256" key="7">
    <source>
        <dbReference type="ARBA" id="ARBA00022958"/>
    </source>
</evidence>
<evidence type="ECO:0000256" key="6">
    <source>
        <dbReference type="ARBA" id="ARBA00022826"/>
    </source>
</evidence>
<dbReference type="PANTHER" id="PTHR31462">
    <property type="entry name" value="ENDOSOMAL/LYSOSOMAL POTASSIUM CHANNEL TMEM175"/>
    <property type="match status" value="1"/>
</dbReference>
<evidence type="ECO:0000256" key="1">
    <source>
        <dbReference type="ARBA" id="ARBA00004141"/>
    </source>
</evidence>
<evidence type="ECO:0000256" key="12">
    <source>
        <dbReference type="ARBA" id="ARBA00034430"/>
    </source>
</evidence>
<evidence type="ECO:0000256" key="9">
    <source>
        <dbReference type="ARBA" id="ARBA00023065"/>
    </source>
</evidence>
<dbReference type="GO" id="GO:0005267">
    <property type="term" value="F:potassium channel activity"/>
    <property type="evidence" value="ECO:0007669"/>
    <property type="project" value="UniProtKB-KW"/>
</dbReference>
<evidence type="ECO:0000256" key="8">
    <source>
        <dbReference type="ARBA" id="ARBA00022989"/>
    </source>
</evidence>
<dbReference type="GO" id="GO:0016020">
    <property type="term" value="C:membrane"/>
    <property type="evidence" value="ECO:0007669"/>
    <property type="project" value="UniProtKB-SubCell"/>
</dbReference>
<keyword evidence="5 13" id="KW-0812">Transmembrane</keyword>
<dbReference type="PANTHER" id="PTHR31462:SF5">
    <property type="entry name" value="ENDOSOMAL_LYSOSOMAL PROTON CHANNEL TMEM175"/>
    <property type="match status" value="1"/>
</dbReference>
<feature type="transmembrane region" description="Helical" evidence="13">
    <location>
        <begin position="185"/>
        <end position="204"/>
    </location>
</feature>
<dbReference type="OrthoDB" id="7626281at2"/>
<accession>A0A3P1WVG7</accession>
<name>A0A3P1WVG7_9ACTN</name>
<feature type="transmembrane region" description="Helical" evidence="13">
    <location>
        <begin position="84"/>
        <end position="102"/>
    </location>
</feature>
<feature type="transmembrane region" description="Helical" evidence="13">
    <location>
        <begin position="147"/>
        <end position="173"/>
    </location>
</feature>
<proteinExistence type="inferred from homology"/>
<evidence type="ECO:0000256" key="13">
    <source>
        <dbReference type="SAM" id="Phobius"/>
    </source>
</evidence>
<keyword evidence="7" id="KW-0630">Potassium</keyword>
<dbReference type="EMBL" id="RQYT01000008">
    <property type="protein sequence ID" value="RRD50221.1"/>
    <property type="molecule type" value="Genomic_DNA"/>
</dbReference>
<keyword evidence="8 13" id="KW-1133">Transmembrane helix</keyword>
<comment type="catalytic activity">
    <reaction evidence="12">
        <text>K(+)(in) = K(+)(out)</text>
        <dbReference type="Rhea" id="RHEA:29463"/>
        <dbReference type="ChEBI" id="CHEBI:29103"/>
    </reaction>
</comment>
<keyword evidence="9" id="KW-0406">Ion transport</keyword>
<dbReference type="Proteomes" id="UP000280935">
    <property type="component" value="Unassembled WGS sequence"/>
</dbReference>
<dbReference type="GO" id="GO:0015252">
    <property type="term" value="F:proton channel activity"/>
    <property type="evidence" value="ECO:0007669"/>
    <property type="project" value="InterPro"/>
</dbReference>